<name>A0A6F8YJ84_9ACTN</name>
<dbReference type="Pfam" id="PF07693">
    <property type="entry name" value="KAP_NTPase"/>
    <property type="match status" value="1"/>
</dbReference>
<accession>A0A6F8YJ84</accession>
<dbReference type="KEGG" id="psuu:Psuf_033920"/>
<proteinExistence type="predicted"/>
<feature type="region of interest" description="Disordered" evidence="1">
    <location>
        <begin position="136"/>
        <end position="178"/>
    </location>
</feature>
<dbReference type="AlphaFoldDB" id="A0A6F8YJ84"/>
<evidence type="ECO:0000313" key="3">
    <source>
        <dbReference type="EMBL" id="BCB86079.1"/>
    </source>
</evidence>
<evidence type="ECO:0000259" key="2">
    <source>
        <dbReference type="Pfam" id="PF07693"/>
    </source>
</evidence>
<gene>
    <name evidence="3" type="ORF">Psuf_033920</name>
</gene>
<organism evidence="3 4">
    <name type="scientific">Phytohabitans suffuscus</name>
    <dbReference type="NCBI Taxonomy" id="624315"/>
    <lineage>
        <taxon>Bacteria</taxon>
        <taxon>Bacillati</taxon>
        <taxon>Actinomycetota</taxon>
        <taxon>Actinomycetes</taxon>
        <taxon>Micromonosporales</taxon>
        <taxon>Micromonosporaceae</taxon>
    </lineage>
</organism>
<dbReference type="Proteomes" id="UP000503011">
    <property type="component" value="Chromosome"/>
</dbReference>
<feature type="domain" description="KAP NTPase" evidence="2">
    <location>
        <begin position="3"/>
        <end position="89"/>
    </location>
</feature>
<sequence length="178" mass="18440">MLPATIMGTLEAIKLFLSVRKMAFVLAADEDLIRAAIEAQMEGAARAGFAKLYTEKIVQLPLSLPLLSVDQAEAYVALLLCRNAGAMSSGDLGAVIAVARERRRLGTAPYVVAGGDASGPSASHLALAASIARGAATRTADPRPRGGALRVDSDGTQRGGRPAALADRRHLEPGSPAR</sequence>
<protein>
    <recommendedName>
        <fullName evidence="2">KAP NTPase domain-containing protein</fullName>
    </recommendedName>
</protein>
<dbReference type="EMBL" id="AP022871">
    <property type="protein sequence ID" value="BCB86079.1"/>
    <property type="molecule type" value="Genomic_DNA"/>
</dbReference>
<reference evidence="3 4" key="1">
    <citation type="submission" date="2020-03" db="EMBL/GenBank/DDBJ databases">
        <title>Whole genome shotgun sequence of Phytohabitans suffuscus NBRC 105367.</title>
        <authorList>
            <person name="Komaki H."/>
            <person name="Tamura T."/>
        </authorList>
    </citation>
    <scope>NUCLEOTIDE SEQUENCE [LARGE SCALE GENOMIC DNA]</scope>
    <source>
        <strain evidence="3 4">NBRC 105367</strain>
    </source>
</reference>
<dbReference type="InterPro" id="IPR011646">
    <property type="entry name" value="KAP_P-loop"/>
</dbReference>
<reference evidence="3 4" key="2">
    <citation type="submission" date="2020-03" db="EMBL/GenBank/DDBJ databases">
        <authorList>
            <person name="Ichikawa N."/>
            <person name="Kimura A."/>
            <person name="Kitahashi Y."/>
            <person name="Uohara A."/>
        </authorList>
    </citation>
    <scope>NUCLEOTIDE SEQUENCE [LARGE SCALE GENOMIC DNA]</scope>
    <source>
        <strain evidence="3 4">NBRC 105367</strain>
    </source>
</reference>
<evidence type="ECO:0000256" key="1">
    <source>
        <dbReference type="SAM" id="MobiDB-lite"/>
    </source>
</evidence>
<evidence type="ECO:0000313" key="4">
    <source>
        <dbReference type="Proteomes" id="UP000503011"/>
    </source>
</evidence>
<keyword evidence="4" id="KW-1185">Reference proteome</keyword>